<keyword evidence="1" id="KW-0880">Kelch repeat</keyword>
<evidence type="ECO:0000256" key="3">
    <source>
        <dbReference type="SAM" id="Coils"/>
    </source>
</evidence>
<feature type="region of interest" description="Disordered" evidence="4">
    <location>
        <begin position="531"/>
        <end position="1010"/>
    </location>
</feature>
<dbReference type="OrthoDB" id="263283at2759"/>
<dbReference type="Gene3D" id="2.120.10.80">
    <property type="entry name" value="Kelch-type beta propeller"/>
    <property type="match status" value="1"/>
</dbReference>
<feature type="compositionally biased region" description="Acidic residues" evidence="4">
    <location>
        <begin position="856"/>
        <end position="889"/>
    </location>
</feature>
<evidence type="ECO:0000256" key="4">
    <source>
        <dbReference type="SAM" id="MobiDB-lite"/>
    </source>
</evidence>
<dbReference type="Proteomes" id="UP000018040">
    <property type="component" value="Unassembled WGS sequence"/>
</dbReference>
<evidence type="ECO:0000313" key="5">
    <source>
        <dbReference type="EMBL" id="ESU45832.1"/>
    </source>
</evidence>
<reference evidence="5 6" key="2">
    <citation type="journal article" date="2013" name="Genome Biol. Evol.">
        <title>Genome sequencing of Giardia lamblia genotypes A2 and B isolates (DH and GS) and comparative analysis with the genomes of genotypes A1 and E (WB and Pig).</title>
        <authorList>
            <person name="Adam R.D."/>
            <person name="Dahlstrom E.W."/>
            <person name="Martens C.A."/>
            <person name="Bruno D.P."/>
            <person name="Barbian K.D."/>
            <person name="Ricklefs S.M."/>
            <person name="Hernandez M.M."/>
            <person name="Narla N.P."/>
            <person name="Patel R.B."/>
            <person name="Porcella S.F."/>
            <person name="Nash T.E."/>
        </authorList>
    </citation>
    <scope>NUCLEOTIDE SEQUENCE [LARGE SCALE GENOMIC DNA]</scope>
    <source>
        <strain evidence="5 6">GS</strain>
    </source>
</reference>
<feature type="compositionally biased region" description="Basic and acidic residues" evidence="4">
    <location>
        <begin position="816"/>
        <end position="830"/>
    </location>
</feature>
<feature type="compositionally biased region" description="Low complexity" evidence="4">
    <location>
        <begin position="719"/>
        <end position="730"/>
    </location>
</feature>
<feature type="compositionally biased region" description="Basic and acidic residues" evidence="4">
    <location>
        <begin position="596"/>
        <end position="608"/>
    </location>
</feature>
<feature type="compositionally biased region" description="Basic and acidic residues" evidence="4">
    <location>
        <begin position="784"/>
        <end position="795"/>
    </location>
</feature>
<feature type="region of interest" description="Disordered" evidence="4">
    <location>
        <begin position="409"/>
        <end position="431"/>
    </location>
</feature>
<feature type="compositionally biased region" description="Acidic residues" evidence="4">
    <location>
        <begin position="837"/>
        <end position="846"/>
    </location>
</feature>
<feature type="compositionally biased region" description="Acidic residues" evidence="4">
    <location>
        <begin position="796"/>
        <end position="815"/>
    </location>
</feature>
<feature type="non-terminal residue" evidence="5">
    <location>
        <position position="1"/>
    </location>
</feature>
<feature type="coiled-coil region" evidence="3">
    <location>
        <begin position="362"/>
        <end position="396"/>
    </location>
</feature>
<feature type="compositionally biased region" description="Acidic residues" evidence="4">
    <location>
        <begin position="581"/>
        <end position="595"/>
    </location>
</feature>
<name>V6U5E2_GIAIN</name>
<feature type="compositionally biased region" description="Basic and acidic residues" evidence="4">
    <location>
        <begin position="541"/>
        <end position="556"/>
    </location>
</feature>
<feature type="compositionally biased region" description="Acidic residues" evidence="4">
    <location>
        <begin position="609"/>
        <end position="618"/>
    </location>
</feature>
<feature type="compositionally biased region" description="Acidic residues" evidence="4">
    <location>
        <begin position="900"/>
        <end position="1010"/>
    </location>
</feature>
<protein>
    <submittedName>
        <fullName evidence="5">Putative Kelch domain protein</fullName>
    </submittedName>
</protein>
<dbReference type="VEuPathDB" id="GiardiaDB:QR46_0032"/>
<dbReference type="InterPro" id="IPR015915">
    <property type="entry name" value="Kelch-typ_b-propeller"/>
</dbReference>
<feature type="compositionally biased region" description="Acidic residues" evidence="4">
    <location>
        <begin position="735"/>
        <end position="762"/>
    </location>
</feature>
<feature type="compositionally biased region" description="Acidic residues" evidence="4">
    <location>
        <begin position="709"/>
        <end position="718"/>
    </location>
</feature>
<keyword evidence="3" id="KW-0175">Coiled coil</keyword>
<dbReference type="VEuPathDB" id="GiardiaDB:GL50581_3581"/>
<organism evidence="5 6">
    <name type="scientific">Giardia intestinalis</name>
    <name type="common">Giardia lamblia</name>
    <dbReference type="NCBI Taxonomy" id="5741"/>
    <lineage>
        <taxon>Eukaryota</taxon>
        <taxon>Metamonada</taxon>
        <taxon>Diplomonadida</taxon>
        <taxon>Hexamitidae</taxon>
        <taxon>Giardiinae</taxon>
        <taxon>Giardia</taxon>
    </lineage>
</organism>
<dbReference type="VEuPathDB" id="GiardiaDB:GL50803_0014584"/>
<dbReference type="PANTHER" id="PTHR46093:SF18">
    <property type="entry name" value="FIBRONECTIN TYPE-III DOMAIN-CONTAINING PROTEIN"/>
    <property type="match status" value="1"/>
</dbReference>
<dbReference type="EMBL" id="AHHH01000001">
    <property type="protein sequence ID" value="ESU45832.1"/>
    <property type="molecule type" value="Genomic_DNA"/>
</dbReference>
<sequence>VALMRVLFSKVKRNLTNHLLSSQVVSIGDRHYGIKLYREGAASSIKLLLLEPTHEEVRITERPIRSMIDTSALSGLRLTPFNNLILISITYQRGHQLSRDLQFYLLDPDELNAVHLNLTGVTVPARNGYNLCQVNEAQFLVCGGVTVTSSTNQPGTVSAAPNSTVLADAYLVDLRSNSIVKAANLPYPLRRFSLTYIQSRVVLIGGSQYAQKTSSNMVIFEYLASSDQWHRLSLFKMRSDHTVAVFKNNYLLLFGGVDAGKLYADLWLFDLQENKWHSVTITGLAPSEGRCLSSLIFEQDFCYIISGCGTHKTIYLDSYRFSTMSLRNALGIHIEGGGQYEDTNRSLGASMVVDGAAAETVKQELLAVISTLKNKISTLQTDMESIVLENKQLKSRVFELESHMKTLEGSLSDSQLRSTKPQPAPEQDLRTVSAEETYEEAVAEGKLHPRDLEIVGDEPRASSIDYMPLQPDPLTTDAKPADHPIPVPLAALDRSPSLDLMDKQDNQLSTRGPVEEPVPEAENAPHMEEIEIEGNSPQARMPKEFEANLEPVHDEEQLMTLEEPIHEEEHPVDIEKHIEEEPIEEEPVEEEPVEEFDNHEHEHEHDAQEAFDEVEMEDESPKEVLEAAASEHSQSFESQDKLEKHSNEEPIDEHAEHEGDHQPVTLEEPIQENNYPVTLEEHAPEDDHPMAVEESPEEEHPPVSPDNNDISEDKEEIQEPQSQEQSHSDSPVNEEPQEDEQEHDEAPIDDEPLEEELDEEQRPDEHLDENGQNEGENEEERDEAPEHSPPKIEEKELSDEPVEQNDDEQLADESPEEHLELEQPEPHESIEQQQAEEGVEEQEDAEERDKEAPEDKVEEPEDRMEEDVEEDAEEGIEEPPEEPVDEEQVNAEKEPLDNDIANDEEENLNEDAPEEDPDLGEELPEEDQAHDEPEDPANVAEQEEQEEPPIEDVDDADIPDALEDAPGEDQDEPLDDGPLEGEGSNDELPPEEEQLEDEALEEDDDMNASL</sequence>
<evidence type="ECO:0000256" key="2">
    <source>
        <dbReference type="ARBA" id="ARBA00022737"/>
    </source>
</evidence>
<evidence type="ECO:0000256" key="1">
    <source>
        <dbReference type="ARBA" id="ARBA00022441"/>
    </source>
</evidence>
<accession>V6U5E2</accession>
<evidence type="ECO:0000313" key="6">
    <source>
        <dbReference type="Proteomes" id="UP000018040"/>
    </source>
</evidence>
<dbReference type="AlphaFoldDB" id="V6U5E2"/>
<feature type="compositionally biased region" description="Polar residues" evidence="4">
    <location>
        <begin position="409"/>
        <end position="421"/>
    </location>
</feature>
<dbReference type="SUPFAM" id="SSF117281">
    <property type="entry name" value="Kelch motif"/>
    <property type="match status" value="1"/>
</dbReference>
<proteinExistence type="predicted"/>
<feature type="compositionally biased region" description="Basic and acidic residues" evidence="4">
    <location>
        <begin position="563"/>
        <end position="580"/>
    </location>
</feature>
<comment type="caution">
    <text evidence="5">The sequence shown here is derived from an EMBL/GenBank/DDBJ whole genome shotgun (WGS) entry which is preliminary data.</text>
</comment>
<feature type="compositionally biased region" description="Basic and acidic residues" evidence="4">
    <location>
        <begin position="679"/>
        <end position="691"/>
    </location>
</feature>
<dbReference type="Pfam" id="PF24681">
    <property type="entry name" value="Kelch_KLHDC2_KLHL20_DRC7"/>
    <property type="match status" value="1"/>
</dbReference>
<dbReference type="VEuPathDB" id="GiardiaDB:DHA2_150231"/>
<gene>
    <name evidence="5" type="ORF">GSB_150242</name>
</gene>
<reference evidence="6" key="1">
    <citation type="submission" date="2012-02" db="EMBL/GenBank/DDBJ databases">
        <title>Genome sequencing of Giardia lamblia Genotypes A2 and B isolates (DH and GS) and comparative analysis with the genomes of Genotypes A1 and E (WB and Pig).</title>
        <authorList>
            <person name="Adam R."/>
            <person name="Dahlstrom E."/>
            <person name="Martens C."/>
            <person name="Bruno D."/>
            <person name="Barbian K."/>
            <person name="Porcella S.F."/>
            <person name="Nash T."/>
        </authorList>
    </citation>
    <scope>NUCLEOTIDE SEQUENCE</scope>
    <source>
        <strain evidence="6">GS</strain>
    </source>
</reference>
<dbReference type="PANTHER" id="PTHR46093">
    <property type="entry name" value="ACYL-COA-BINDING DOMAIN-CONTAINING PROTEIN 5"/>
    <property type="match status" value="1"/>
</dbReference>
<feature type="compositionally biased region" description="Basic and acidic residues" evidence="4">
    <location>
        <begin position="638"/>
        <end position="661"/>
    </location>
</feature>
<keyword evidence="2" id="KW-0677">Repeat</keyword>